<dbReference type="EMBL" id="DWWS01000047">
    <property type="protein sequence ID" value="HJC24741.1"/>
    <property type="molecule type" value="Genomic_DNA"/>
</dbReference>
<evidence type="ECO:0000313" key="3">
    <source>
        <dbReference type="Proteomes" id="UP000823891"/>
    </source>
</evidence>
<dbReference type="NCBIfam" id="NF038032">
    <property type="entry name" value="CehA_McbA_metalo"/>
    <property type="match status" value="1"/>
</dbReference>
<dbReference type="InterPro" id="IPR016195">
    <property type="entry name" value="Pol/histidinol_Pase-like"/>
</dbReference>
<dbReference type="SMART" id="SM00481">
    <property type="entry name" value="POLIIIAc"/>
    <property type="match status" value="1"/>
</dbReference>
<dbReference type="InterPro" id="IPR003141">
    <property type="entry name" value="Pol/His_phosphatase_N"/>
</dbReference>
<dbReference type="SUPFAM" id="SSF89550">
    <property type="entry name" value="PHP domain-like"/>
    <property type="match status" value="1"/>
</dbReference>
<dbReference type="Gene3D" id="3.20.20.140">
    <property type="entry name" value="Metal-dependent hydrolases"/>
    <property type="match status" value="1"/>
</dbReference>
<comment type="caution">
    <text evidence="2">The sequence shown here is derived from an EMBL/GenBank/DDBJ whole genome shotgun (WGS) entry which is preliminary data.</text>
</comment>
<evidence type="ECO:0000259" key="1">
    <source>
        <dbReference type="SMART" id="SM00481"/>
    </source>
</evidence>
<organism evidence="2 3">
    <name type="scientific">Candidatus Eisenbergiella merdavium</name>
    <dbReference type="NCBI Taxonomy" id="2838551"/>
    <lineage>
        <taxon>Bacteria</taxon>
        <taxon>Bacillati</taxon>
        <taxon>Bacillota</taxon>
        <taxon>Clostridia</taxon>
        <taxon>Lachnospirales</taxon>
        <taxon>Lachnospiraceae</taxon>
        <taxon>Eisenbergiella</taxon>
    </lineage>
</organism>
<dbReference type="Proteomes" id="UP000823891">
    <property type="component" value="Unassembled WGS sequence"/>
</dbReference>
<reference evidence="2" key="2">
    <citation type="submission" date="2021-04" db="EMBL/GenBank/DDBJ databases">
        <authorList>
            <person name="Gilroy R."/>
        </authorList>
    </citation>
    <scope>NUCLEOTIDE SEQUENCE</scope>
    <source>
        <strain evidence="2">USAMLcec2-132</strain>
    </source>
</reference>
<accession>A0A9D2NI94</accession>
<dbReference type="PANTHER" id="PTHR42924:SF3">
    <property type="entry name" value="POLYMERASE_HISTIDINOL PHOSPHATASE N-TERMINAL DOMAIN-CONTAINING PROTEIN"/>
    <property type="match status" value="1"/>
</dbReference>
<gene>
    <name evidence="2" type="ORF">H9761_13720</name>
</gene>
<reference evidence="2" key="1">
    <citation type="journal article" date="2021" name="PeerJ">
        <title>Extensive microbial diversity within the chicken gut microbiome revealed by metagenomics and culture.</title>
        <authorList>
            <person name="Gilroy R."/>
            <person name="Ravi A."/>
            <person name="Getino M."/>
            <person name="Pursley I."/>
            <person name="Horton D.L."/>
            <person name="Alikhan N.F."/>
            <person name="Baker D."/>
            <person name="Gharbi K."/>
            <person name="Hall N."/>
            <person name="Watson M."/>
            <person name="Adriaenssens E.M."/>
            <person name="Foster-Nyarko E."/>
            <person name="Jarju S."/>
            <person name="Secka A."/>
            <person name="Antonio M."/>
            <person name="Oren A."/>
            <person name="Chaudhuri R.R."/>
            <person name="La Ragione R."/>
            <person name="Hildebrand F."/>
            <person name="Pallen M.J."/>
        </authorList>
    </citation>
    <scope>NUCLEOTIDE SEQUENCE</scope>
    <source>
        <strain evidence="2">USAMLcec2-132</strain>
    </source>
</reference>
<proteinExistence type="predicted"/>
<sequence>MLKRIELHNHSLESDGCMSVEALASWLISNRITAFSLTDHNTVSGFPLLHKYWKENPMFEYLTGFELTSWYGHILCQNVKEYLPWDDLDAENGDLFLDRVHAQGGLVGIAHPKSFPHPVSNGLRFEYAVHDWTRVDFIEIINNSHPAFPDNAESIRYWEDRLLHGFSDGISIAPVSGMDLHAPVDMSRYYRTWLELDDHDLREAPLSEQLETAIKKNRTIVSNGPVLLYKRDGDFLSLQVDLTADERVSGLPADTPFLLSLRSPSAFFLRRLQGSAVLSLSACGIKREEPVVLRLYPEQNSLSTRKLLPPKDILPSCIRASLPG</sequence>
<dbReference type="GO" id="GO:0004534">
    <property type="term" value="F:5'-3' RNA exonuclease activity"/>
    <property type="evidence" value="ECO:0007669"/>
    <property type="project" value="TreeGrafter"/>
</dbReference>
<dbReference type="PANTHER" id="PTHR42924">
    <property type="entry name" value="EXONUCLEASE"/>
    <property type="match status" value="1"/>
</dbReference>
<dbReference type="AlphaFoldDB" id="A0A9D2NI94"/>
<dbReference type="GO" id="GO:0035312">
    <property type="term" value="F:5'-3' DNA exonuclease activity"/>
    <property type="evidence" value="ECO:0007669"/>
    <property type="project" value="TreeGrafter"/>
</dbReference>
<name>A0A9D2NI94_9FIRM</name>
<evidence type="ECO:0000313" key="2">
    <source>
        <dbReference type="EMBL" id="HJC24741.1"/>
    </source>
</evidence>
<feature type="domain" description="Polymerase/histidinol phosphatase N-terminal" evidence="1">
    <location>
        <begin position="5"/>
        <end position="71"/>
    </location>
</feature>
<protein>
    <submittedName>
        <fullName evidence="2">CehA/McbA family metallohydrolase</fullName>
    </submittedName>
</protein>
<dbReference type="InterPro" id="IPR052018">
    <property type="entry name" value="PHP_domain"/>
</dbReference>